<feature type="region of interest" description="Disordered" evidence="2">
    <location>
        <begin position="729"/>
        <end position="770"/>
    </location>
</feature>
<feature type="coiled-coil region" evidence="1">
    <location>
        <begin position="69"/>
        <end position="99"/>
    </location>
</feature>
<feature type="compositionally biased region" description="Basic and acidic residues" evidence="2">
    <location>
        <begin position="580"/>
        <end position="592"/>
    </location>
</feature>
<dbReference type="PANTHER" id="PTHR38120:SF1">
    <property type="entry name" value="M PROTEIN, SEROTYPE 2.1"/>
    <property type="match status" value="1"/>
</dbReference>
<dbReference type="OrthoDB" id="2121319at2759"/>
<dbReference type="AlphaFoldDB" id="A0A0D7A6E8"/>
<evidence type="ECO:0000256" key="1">
    <source>
        <dbReference type="SAM" id="Coils"/>
    </source>
</evidence>
<dbReference type="Proteomes" id="UP000054144">
    <property type="component" value="Unassembled WGS sequence"/>
</dbReference>
<sequence length="770" mass="84347">MSTSTASRPIPPARRSTISSPSSSRNGAPRTSSPRVPSSLGNNHHRKPSTKPVPTGASPPKHETRETLVASLKHEVEQKEKLMVQVQDKEQTISALAAENDHFTSALHAAETRLNELYTEQSRTETEMAQRIELSDKLRAQIRELEKEKRDLQRRYNEQTITFEAERQAFYDNEQHLKSRIQSLTQVRKQAVPESLETSVSQDILDATDVAAVEESQQRVPASEAVNPPQVVKQDYDDPENEPAEMTALKLELSTLSTSYTSTQNTLVLLQNQLVDLKRVNNGLQEENESYMILLREKTLNGQYDVMKQMGGESSDSDSDDSVSSERKSGSLHSAGRSTLDPVDEEGEPEEPESLDQQLERSLMESQNMSPPRQSRPGGRSGRKRGKSTSHSPPPEGESLADLPLTGPGLDLAAELGRAENKDIMAGNAVEEHDRSVVNGRGRGAKKGDGRRGYGDDDNGSPTNEYDALQKEIKSLKEANKALSLYASKIVDRIILEEGFEHILAVDYEKKETSKNAKKSPAQKPKPINTSRASSNPTPEIKSMSPFTAVPKLGVPANPTPKSQRRSLSFDWRGFSIFGGEKKPESPNEKLRPLTLRPGSPASGARKLDTEEDEEDRRERERMHATLKLMGIEPQPPPSAPSIQKSFSTPPMSTAAPPRRFPLFGQRANGNSETSSNRSSSSLHGTANVRLGLGIDSTSDLTQDALAHAEAEQSIAQLDAHERVLSAEISKGAGGGFTEILPRSQRRAHRSQGGSGSGGSTVWSAGFDDE</sequence>
<feature type="compositionally biased region" description="Basic and acidic residues" evidence="2">
    <location>
        <begin position="446"/>
        <end position="455"/>
    </location>
</feature>
<evidence type="ECO:0000313" key="3">
    <source>
        <dbReference type="EMBL" id="KIY45486.1"/>
    </source>
</evidence>
<feature type="region of interest" description="Disordered" evidence="2">
    <location>
        <begin position="424"/>
        <end position="466"/>
    </location>
</feature>
<organism evidence="3 4">
    <name type="scientific">Fistulina hepatica ATCC 64428</name>
    <dbReference type="NCBI Taxonomy" id="1128425"/>
    <lineage>
        <taxon>Eukaryota</taxon>
        <taxon>Fungi</taxon>
        <taxon>Dikarya</taxon>
        <taxon>Basidiomycota</taxon>
        <taxon>Agaricomycotina</taxon>
        <taxon>Agaricomycetes</taxon>
        <taxon>Agaricomycetidae</taxon>
        <taxon>Agaricales</taxon>
        <taxon>Fistulinaceae</taxon>
        <taxon>Fistulina</taxon>
    </lineage>
</organism>
<feature type="region of interest" description="Disordered" evidence="2">
    <location>
        <begin position="308"/>
        <end position="409"/>
    </location>
</feature>
<dbReference type="EMBL" id="KN882048">
    <property type="protein sequence ID" value="KIY45486.1"/>
    <property type="molecule type" value="Genomic_DNA"/>
</dbReference>
<feature type="region of interest" description="Disordered" evidence="2">
    <location>
        <begin position="511"/>
        <end position="685"/>
    </location>
</feature>
<feature type="coiled-coil region" evidence="1">
    <location>
        <begin position="128"/>
        <end position="162"/>
    </location>
</feature>
<accession>A0A0D7A6E8</accession>
<feature type="compositionally biased region" description="Acidic residues" evidence="2">
    <location>
        <begin position="342"/>
        <end position="354"/>
    </location>
</feature>
<evidence type="ECO:0000313" key="4">
    <source>
        <dbReference type="Proteomes" id="UP000054144"/>
    </source>
</evidence>
<keyword evidence="4" id="KW-1185">Reference proteome</keyword>
<evidence type="ECO:0008006" key="5">
    <source>
        <dbReference type="Google" id="ProtNLM"/>
    </source>
</evidence>
<proteinExistence type="predicted"/>
<name>A0A0D7A6E8_9AGAR</name>
<gene>
    <name evidence="3" type="ORF">FISHEDRAFT_49222</name>
</gene>
<evidence type="ECO:0000256" key="2">
    <source>
        <dbReference type="SAM" id="MobiDB-lite"/>
    </source>
</evidence>
<feature type="compositionally biased region" description="Low complexity" evidence="2">
    <location>
        <begin position="1"/>
        <end position="25"/>
    </location>
</feature>
<feature type="region of interest" description="Disordered" evidence="2">
    <location>
        <begin position="1"/>
        <end position="66"/>
    </location>
</feature>
<feature type="compositionally biased region" description="Polar residues" evidence="2">
    <location>
        <begin position="29"/>
        <end position="42"/>
    </location>
</feature>
<feature type="compositionally biased region" description="Low complexity" evidence="2">
    <location>
        <begin position="669"/>
        <end position="682"/>
    </location>
</feature>
<protein>
    <recommendedName>
        <fullName evidence="5">M protein, serotype 2.1</fullName>
    </recommendedName>
</protein>
<dbReference type="PANTHER" id="PTHR38120">
    <property type="entry name" value="EXPRESSED PROTEIN"/>
    <property type="match status" value="1"/>
</dbReference>
<feature type="compositionally biased region" description="Polar residues" evidence="2">
    <location>
        <begin position="641"/>
        <end position="652"/>
    </location>
</feature>
<feature type="compositionally biased region" description="Polar residues" evidence="2">
    <location>
        <begin position="528"/>
        <end position="538"/>
    </location>
</feature>
<reference evidence="3 4" key="1">
    <citation type="journal article" date="2015" name="Fungal Genet. Biol.">
        <title>Evolution of novel wood decay mechanisms in Agaricales revealed by the genome sequences of Fistulina hepatica and Cylindrobasidium torrendii.</title>
        <authorList>
            <person name="Floudas D."/>
            <person name="Held B.W."/>
            <person name="Riley R."/>
            <person name="Nagy L.G."/>
            <person name="Koehler G."/>
            <person name="Ransdell A.S."/>
            <person name="Younus H."/>
            <person name="Chow J."/>
            <person name="Chiniquy J."/>
            <person name="Lipzen A."/>
            <person name="Tritt A."/>
            <person name="Sun H."/>
            <person name="Haridas S."/>
            <person name="LaButti K."/>
            <person name="Ohm R.A."/>
            <person name="Kues U."/>
            <person name="Blanchette R.A."/>
            <person name="Grigoriev I.V."/>
            <person name="Minto R.E."/>
            <person name="Hibbett D.S."/>
        </authorList>
    </citation>
    <scope>NUCLEOTIDE SEQUENCE [LARGE SCALE GENOMIC DNA]</scope>
    <source>
        <strain evidence="3 4">ATCC 64428</strain>
    </source>
</reference>
<keyword evidence="1" id="KW-0175">Coiled coil</keyword>
<feature type="region of interest" description="Disordered" evidence="2">
    <location>
        <begin position="217"/>
        <end position="242"/>
    </location>
</feature>